<dbReference type="Pfam" id="PF20151">
    <property type="entry name" value="DUF6533"/>
    <property type="match status" value="1"/>
</dbReference>
<dbReference type="Proteomes" id="UP000813824">
    <property type="component" value="Unassembled WGS sequence"/>
</dbReference>
<evidence type="ECO:0000313" key="3">
    <source>
        <dbReference type="EMBL" id="KAH8075986.1"/>
    </source>
</evidence>
<feature type="transmembrane region" description="Helical" evidence="1">
    <location>
        <begin position="207"/>
        <end position="228"/>
    </location>
</feature>
<keyword evidence="4" id="KW-1185">Reference proteome</keyword>
<feature type="transmembrane region" description="Helical" evidence="1">
    <location>
        <begin position="234"/>
        <end position="253"/>
    </location>
</feature>
<evidence type="ECO:0000313" key="4">
    <source>
        <dbReference type="Proteomes" id="UP000813824"/>
    </source>
</evidence>
<reference evidence="3" key="1">
    <citation type="journal article" date="2021" name="New Phytol.">
        <title>Evolutionary innovations through gain and loss of genes in the ectomycorrhizal Boletales.</title>
        <authorList>
            <person name="Wu G."/>
            <person name="Miyauchi S."/>
            <person name="Morin E."/>
            <person name="Kuo A."/>
            <person name="Drula E."/>
            <person name="Varga T."/>
            <person name="Kohler A."/>
            <person name="Feng B."/>
            <person name="Cao Y."/>
            <person name="Lipzen A."/>
            <person name="Daum C."/>
            <person name="Hundley H."/>
            <person name="Pangilinan J."/>
            <person name="Johnson J."/>
            <person name="Barry K."/>
            <person name="LaButti K."/>
            <person name="Ng V."/>
            <person name="Ahrendt S."/>
            <person name="Min B."/>
            <person name="Choi I.G."/>
            <person name="Park H."/>
            <person name="Plett J.M."/>
            <person name="Magnuson J."/>
            <person name="Spatafora J.W."/>
            <person name="Nagy L.G."/>
            <person name="Henrissat B."/>
            <person name="Grigoriev I.V."/>
            <person name="Yang Z.L."/>
            <person name="Xu J."/>
            <person name="Martin F.M."/>
        </authorList>
    </citation>
    <scope>NUCLEOTIDE SEQUENCE</scope>
    <source>
        <strain evidence="3">KKN 215</strain>
    </source>
</reference>
<feature type="transmembrane region" description="Helical" evidence="1">
    <location>
        <begin position="46"/>
        <end position="69"/>
    </location>
</feature>
<proteinExistence type="predicted"/>
<evidence type="ECO:0000259" key="2">
    <source>
        <dbReference type="Pfam" id="PF20151"/>
    </source>
</evidence>
<dbReference type="AlphaFoldDB" id="A0A8K0XJP8"/>
<accession>A0A8K0XJP8</accession>
<name>A0A8K0XJP8_9AGAR</name>
<evidence type="ECO:0000256" key="1">
    <source>
        <dbReference type="SAM" id="Phobius"/>
    </source>
</evidence>
<sequence length="399" mass="44526">MVEALATQAGHLMAAKMFSLASCVMLFYDMVLTFGDEVEKIWKQRFSGATVLWCINRYVSPLGYIVIIVSFHDPWPKSVCSRYVLYPEILKIFTACAIGIIFILRLYSIYSRNVYILVSFTVMLVAELAVKIWAFTDGTMLSLPPELVGCILVGKSSASERMVYTWVAELVFDTSVFLATLYRTLYLYRTAEAGAAMSLIKIIMRDGIMYFAAIFVSNLVTVLMFVAAPPDLKVVNASFSTLITSLMVSRLMLNLRREALRRRPIFDYRVTDPAGAIGTEARFAVMSSNWAMSSESGFATGITSASSNALTGGMPIRTFEDSLIGNLGAEVTIWGDEDDEDEEDVKGLEEGAERLEMEVVRKGIEVQVTEEVQVIVDEQDASRTVLSPRSRRYFSPRAR</sequence>
<keyword evidence="1" id="KW-0472">Membrane</keyword>
<feature type="transmembrane region" description="Helical" evidence="1">
    <location>
        <begin position="114"/>
        <end position="135"/>
    </location>
</feature>
<dbReference type="OrthoDB" id="3242376at2759"/>
<comment type="caution">
    <text evidence="3">The sequence shown here is derived from an EMBL/GenBank/DDBJ whole genome shotgun (WGS) entry which is preliminary data.</text>
</comment>
<protein>
    <recommendedName>
        <fullName evidence="2">DUF6533 domain-containing protein</fullName>
    </recommendedName>
</protein>
<dbReference type="InterPro" id="IPR045340">
    <property type="entry name" value="DUF6533"/>
</dbReference>
<keyword evidence="1" id="KW-1133">Transmembrane helix</keyword>
<organism evidence="3 4">
    <name type="scientific">Cristinia sonorae</name>
    <dbReference type="NCBI Taxonomy" id="1940300"/>
    <lineage>
        <taxon>Eukaryota</taxon>
        <taxon>Fungi</taxon>
        <taxon>Dikarya</taxon>
        <taxon>Basidiomycota</taxon>
        <taxon>Agaricomycotina</taxon>
        <taxon>Agaricomycetes</taxon>
        <taxon>Agaricomycetidae</taxon>
        <taxon>Agaricales</taxon>
        <taxon>Pleurotineae</taxon>
        <taxon>Stephanosporaceae</taxon>
        <taxon>Cristinia</taxon>
    </lineage>
</organism>
<keyword evidence="1" id="KW-0812">Transmembrane</keyword>
<feature type="transmembrane region" description="Helical" evidence="1">
    <location>
        <begin position="89"/>
        <end position="107"/>
    </location>
</feature>
<feature type="domain" description="DUF6533" evidence="2">
    <location>
        <begin position="18"/>
        <end position="62"/>
    </location>
</feature>
<feature type="transmembrane region" description="Helical" evidence="1">
    <location>
        <begin position="163"/>
        <end position="186"/>
    </location>
</feature>
<dbReference type="EMBL" id="JAEVFJ010000068">
    <property type="protein sequence ID" value="KAH8075986.1"/>
    <property type="molecule type" value="Genomic_DNA"/>
</dbReference>
<gene>
    <name evidence="3" type="ORF">BXZ70DRAFT_1013083</name>
</gene>
<feature type="transmembrane region" description="Helical" evidence="1">
    <location>
        <begin position="12"/>
        <end position="34"/>
    </location>
</feature>